<evidence type="ECO:0000256" key="1">
    <source>
        <dbReference type="SAM" id="Phobius"/>
    </source>
</evidence>
<feature type="transmembrane region" description="Helical" evidence="1">
    <location>
        <begin position="190"/>
        <end position="216"/>
    </location>
</feature>
<name>A0A5C3N179_9AGAM</name>
<dbReference type="EMBL" id="ML213511">
    <property type="protein sequence ID" value="TFK51489.1"/>
    <property type="molecule type" value="Genomic_DNA"/>
</dbReference>
<keyword evidence="1" id="KW-1133">Transmembrane helix</keyword>
<reference evidence="3 4" key="1">
    <citation type="journal article" date="2019" name="Nat. Ecol. Evol.">
        <title>Megaphylogeny resolves global patterns of mushroom evolution.</title>
        <authorList>
            <person name="Varga T."/>
            <person name="Krizsan K."/>
            <person name="Foldi C."/>
            <person name="Dima B."/>
            <person name="Sanchez-Garcia M."/>
            <person name="Sanchez-Ramirez S."/>
            <person name="Szollosi G.J."/>
            <person name="Szarkandi J.G."/>
            <person name="Papp V."/>
            <person name="Albert L."/>
            <person name="Andreopoulos W."/>
            <person name="Angelini C."/>
            <person name="Antonin V."/>
            <person name="Barry K.W."/>
            <person name="Bougher N.L."/>
            <person name="Buchanan P."/>
            <person name="Buyck B."/>
            <person name="Bense V."/>
            <person name="Catcheside P."/>
            <person name="Chovatia M."/>
            <person name="Cooper J."/>
            <person name="Damon W."/>
            <person name="Desjardin D."/>
            <person name="Finy P."/>
            <person name="Geml J."/>
            <person name="Haridas S."/>
            <person name="Hughes K."/>
            <person name="Justo A."/>
            <person name="Karasinski D."/>
            <person name="Kautmanova I."/>
            <person name="Kiss B."/>
            <person name="Kocsube S."/>
            <person name="Kotiranta H."/>
            <person name="LaButti K.M."/>
            <person name="Lechner B.E."/>
            <person name="Liimatainen K."/>
            <person name="Lipzen A."/>
            <person name="Lukacs Z."/>
            <person name="Mihaltcheva S."/>
            <person name="Morgado L.N."/>
            <person name="Niskanen T."/>
            <person name="Noordeloos M.E."/>
            <person name="Ohm R.A."/>
            <person name="Ortiz-Santana B."/>
            <person name="Ovrebo C."/>
            <person name="Racz N."/>
            <person name="Riley R."/>
            <person name="Savchenko A."/>
            <person name="Shiryaev A."/>
            <person name="Soop K."/>
            <person name="Spirin V."/>
            <person name="Szebenyi C."/>
            <person name="Tomsovsky M."/>
            <person name="Tulloss R.E."/>
            <person name="Uehling J."/>
            <person name="Grigoriev I.V."/>
            <person name="Vagvolgyi C."/>
            <person name="Papp T."/>
            <person name="Martin F.M."/>
            <person name="Miettinen O."/>
            <person name="Hibbett D.S."/>
            <person name="Nagy L.G."/>
        </authorList>
    </citation>
    <scope>NUCLEOTIDE SEQUENCE [LARGE SCALE GENOMIC DNA]</scope>
    <source>
        <strain evidence="3 4">OMC1185</strain>
    </source>
</reference>
<evidence type="ECO:0000259" key="2">
    <source>
        <dbReference type="Pfam" id="PF20152"/>
    </source>
</evidence>
<evidence type="ECO:0000313" key="3">
    <source>
        <dbReference type="EMBL" id="TFK51489.1"/>
    </source>
</evidence>
<dbReference type="OrthoDB" id="3270417at2759"/>
<organism evidence="3 4">
    <name type="scientific">Heliocybe sulcata</name>
    <dbReference type="NCBI Taxonomy" id="5364"/>
    <lineage>
        <taxon>Eukaryota</taxon>
        <taxon>Fungi</taxon>
        <taxon>Dikarya</taxon>
        <taxon>Basidiomycota</taxon>
        <taxon>Agaricomycotina</taxon>
        <taxon>Agaricomycetes</taxon>
        <taxon>Gloeophyllales</taxon>
        <taxon>Gloeophyllaceae</taxon>
        <taxon>Heliocybe</taxon>
    </lineage>
</organism>
<sequence length="271" mass="29586">MSELSPVYFGGAIASTLLYGVALGQACRYYQAFPKDGLGLKTVVATCILLETLTQFMLTHALWFFFILKCEGLPLPLCTVWSYMFSNVPSGLVVAIVQCFYIQSLWCLGQKIFACILAVGSIFEFMVGIVYLIVAYTNPSLDVAKGSALVHEVLVYAAIAASILTDAGITIMMCRALLQGRQDSLGKSRSVITVIITWTLATGVLFTLSALVYTIIVITLPTSSIPNGFYFAAAKLYVNSMLASLNNRENLRDKLYSDGVSVYWKSGERPP</sequence>
<feature type="transmembrane region" description="Helical" evidence="1">
    <location>
        <begin position="6"/>
        <end position="30"/>
    </location>
</feature>
<feature type="transmembrane region" description="Helical" evidence="1">
    <location>
        <begin position="113"/>
        <end position="134"/>
    </location>
</feature>
<feature type="transmembrane region" description="Helical" evidence="1">
    <location>
        <begin position="154"/>
        <end position="178"/>
    </location>
</feature>
<dbReference type="Proteomes" id="UP000305948">
    <property type="component" value="Unassembled WGS sequence"/>
</dbReference>
<dbReference type="PANTHER" id="PTHR40465">
    <property type="entry name" value="CHROMOSOME 1, WHOLE GENOME SHOTGUN SEQUENCE"/>
    <property type="match status" value="1"/>
</dbReference>
<keyword evidence="1" id="KW-0812">Transmembrane</keyword>
<dbReference type="Pfam" id="PF20152">
    <property type="entry name" value="DUF6534"/>
    <property type="match status" value="1"/>
</dbReference>
<feature type="transmembrane region" description="Helical" evidence="1">
    <location>
        <begin position="80"/>
        <end position="101"/>
    </location>
</feature>
<gene>
    <name evidence="3" type="ORF">OE88DRAFT_1735384</name>
</gene>
<feature type="transmembrane region" description="Helical" evidence="1">
    <location>
        <begin position="42"/>
        <end position="68"/>
    </location>
</feature>
<evidence type="ECO:0000313" key="4">
    <source>
        <dbReference type="Proteomes" id="UP000305948"/>
    </source>
</evidence>
<dbReference type="InterPro" id="IPR045339">
    <property type="entry name" value="DUF6534"/>
</dbReference>
<accession>A0A5C3N179</accession>
<keyword evidence="1" id="KW-0472">Membrane</keyword>
<proteinExistence type="predicted"/>
<keyword evidence="4" id="KW-1185">Reference proteome</keyword>
<dbReference type="PANTHER" id="PTHR40465:SF1">
    <property type="entry name" value="DUF6534 DOMAIN-CONTAINING PROTEIN"/>
    <property type="match status" value="1"/>
</dbReference>
<feature type="domain" description="DUF6534" evidence="2">
    <location>
        <begin position="162"/>
        <end position="249"/>
    </location>
</feature>
<protein>
    <recommendedName>
        <fullName evidence="2">DUF6534 domain-containing protein</fullName>
    </recommendedName>
</protein>
<dbReference type="AlphaFoldDB" id="A0A5C3N179"/>